<evidence type="ECO:0000256" key="9">
    <source>
        <dbReference type="ARBA" id="ARBA00022909"/>
    </source>
</evidence>
<dbReference type="PANTHER" id="PTHR43071">
    <property type="entry name" value="2-AMINO-4-HYDROXY-6-HYDROXYMETHYLDIHYDROPTERIDINE PYROPHOSPHOKINASE"/>
    <property type="match status" value="1"/>
</dbReference>
<evidence type="ECO:0000256" key="1">
    <source>
        <dbReference type="ARBA" id="ARBA00005051"/>
    </source>
</evidence>
<dbReference type="GO" id="GO:0005524">
    <property type="term" value="F:ATP binding"/>
    <property type="evidence" value="ECO:0007669"/>
    <property type="project" value="UniProtKB-KW"/>
</dbReference>
<dbReference type="AlphaFoldDB" id="A0A4V2UNP2"/>
<evidence type="ECO:0000256" key="12">
    <source>
        <dbReference type="ARBA" id="ARBA00033413"/>
    </source>
</evidence>
<evidence type="ECO:0000256" key="3">
    <source>
        <dbReference type="ARBA" id="ARBA00013253"/>
    </source>
</evidence>
<dbReference type="InterPro" id="IPR035907">
    <property type="entry name" value="Hppk_sf"/>
</dbReference>
<evidence type="ECO:0000313" key="14">
    <source>
        <dbReference type="EMBL" id="TCS61921.1"/>
    </source>
</evidence>
<dbReference type="GO" id="GO:0046656">
    <property type="term" value="P:folic acid biosynthetic process"/>
    <property type="evidence" value="ECO:0007669"/>
    <property type="project" value="UniProtKB-KW"/>
</dbReference>
<sequence>MLQARRPDVNDSKIAKINQELLIAVGSNLGSQYGDAKKTVAAALRAIALSGREIRAVSRFYATPCFPAGAGPDYVNAALVLRSSEHSISGELHNLHAIEAEFGRSRATRWGMRTLDLDLVAAGSTIRPDVETYEAWRLLDGDRQRLEAPDQLILPHPRLQDRAFVLIPLRDVAPDWRHPVLGQSVAELCAELPESAVNEIVPI</sequence>
<proteinExistence type="inferred from homology"/>
<evidence type="ECO:0000313" key="15">
    <source>
        <dbReference type="Proteomes" id="UP000295696"/>
    </source>
</evidence>
<evidence type="ECO:0000256" key="4">
    <source>
        <dbReference type="ARBA" id="ARBA00016218"/>
    </source>
</evidence>
<dbReference type="CDD" id="cd00483">
    <property type="entry name" value="HPPK"/>
    <property type="match status" value="1"/>
</dbReference>
<dbReference type="UniPathway" id="UPA00077">
    <property type="reaction ID" value="UER00155"/>
</dbReference>
<evidence type="ECO:0000256" key="7">
    <source>
        <dbReference type="ARBA" id="ARBA00022777"/>
    </source>
</evidence>
<dbReference type="PANTHER" id="PTHR43071:SF1">
    <property type="entry name" value="2-AMINO-4-HYDROXY-6-HYDROXYMETHYLDIHYDROPTERIDINE PYROPHOSPHOKINASE"/>
    <property type="match status" value="1"/>
</dbReference>
<dbReference type="GO" id="GO:0046654">
    <property type="term" value="P:tetrahydrofolate biosynthetic process"/>
    <property type="evidence" value="ECO:0007669"/>
    <property type="project" value="UniProtKB-UniPathway"/>
</dbReference>
<keyword evidence="7 14" id="KW-0418">Kinase</keyword>
<keyword evidence="8" id="KW-0067">ATP-binding</keyword>
<dbReference type="EMBL" id="SLZU01000010">
    <property type="protein sequence ID" value="TCS61921.1"/>
    <property type="molecule type" value="Genomic_DNA"/>
</dbReference>
<organism evidence="14 15">
    <name type="scientific">Primorskyibacter sedentarius</name>
    <dbReference type="NCBI Taxonomy" id="745311"/>
    <lineage>
        <taxon>Bacteria</taxon>
        <taxon>Pseudomonadati</taxon>
        <taxon>Pseudomonadota</taxon>
        <taxon>Alphaproteobacteria</taxon>
        <taxon>Rhodobacterales</taxon>
        <taxon>Roseobacteraceae</taxon>
        <taxon>Primorskyibacter</taxon>
    </lineage>
</organism>
<evidence type="ECO:0000256" key="6">
    <source>
        <dbReference type="ARBA" id="ARBA00022741"/>
    </source>
</evidence>
<dbReference type="Gene3D" id="3.30.70.560">
    <property type="entry name" value="7,8-Dihydro-6-hydroxymethylpterin-pyrophosphokinase HPPK"/>
    <property type="match status" value="1"/>
</dbReference>
<dbReference type="GO" id="GO:0016301">
    <property type="term" value="F:kinase activity"/>
    <property type="evidence" value="ECO:0007669"/>
    <property type="project" value="UniProtKB-KW"/>
</dbReference>
<keyword evidence="5" id="KW-0808">Transferase</keyword>
<comment type="pathway">
    <text evidence="1">Cofactor biosynthesis; tetrahydrofolate biosynthesis; 2-amino-4-hydroxy-6-hydroxymethyl-7,8-dihydropteridine diphosphate from 7,8-dihydroneopterin triphosphate: step 4/4.</text>
</comment>
<reference evidence="14 15" key="1">
    <citation type="submission" date="2019-03" db="EMBL/GenBank/DDBJ databases">
        <title>Genomic Encyclopedia of Type Strains, Phase IV (KMG-IV): sequencing the most valuable type-strain genomes for metagenomic binning, comparative biology and taxonomic classification.</title>
        <authorList>
            <person name="Goeker M."/>
        </authorList>
    </citation>
    <scope>NUCLEOTIDE SEQUENCE [LARGE SCALE GENOMIC DNA]</scope>
    <source>
        <strain evidence="14 15">DSM 104836</strain>
    </source>
</reference>
<gene>
    <name evidence="14" type="ORF">EDD52_11095</name>
</gene>
<evidence type="ECO:0000256" key="8">
    <source>
        <dbReference type="ARBA" id="ARBA00022840"/>
    </source>
</evidence>
<evidence type="ECO:0000259" key="13">
    <source>
        <dbReference type="Pfam" id="PF01288"/>
    </source>
</evidence>
<dbReference type="InterPro" id="IPR000550">
    <property type="entry name" value="Hppk"/>
</dbReference>
<dbReference type="RefSeq" id="WP_207906030.1">
    <property type="nucleotide sequence ID" value="NZ_SLZU01000010.1"/>
</dbReference>
<name>A0A4V2UNP2_9RHOB</name>
<feature type="domain" description="7,8-dihydro-6-hydroxymethylpterin-pyrophosphokinase" evidence="13">
    <location>
        <begin position="23"/>
        <end position="174"/>
    </location>
</feature>
<evidence type="ECO:0000256" key="5">
    <source>
        <dbReference type="ARBA" id="ARBA00022679"/>
    </source>
</evidence>
<accession>A0A4V2UNP2</accession>
<dbReference type="Proteomes" id="UP000295696">
    <property type="component" value="Unassembled WGS sequence"/>
</dbReference>
<evidence type="ECO:0000256" key="2">
    <source>
        <dbReference type="ARBA" id="ARBA00005810"/>
    </source>
</evidence>
<keyword evidence="6" id="KW-0547">Nucleotide-binding</keyword>
<keyword evidence="9" id="KW-0289">Folate biosynthesis</keyword>
<evidence type="ECO:0000256" key="10">
    <source>
        <dbReference type="ARBA" id="ARBA00029409"/>
    </source>
</evidence>
<dbReference type="SUPFAM" id="SSF55083">
    <property type="entry name" value="6-hydroxymethyl-7,8-dihydropterin pyrophosphokinase, HPPK"/>
    <property type="match status" value="1"/>
</dbReference>
<comment type="similarity">
    <text evidence="2">Belongs to the HPPK family.</text>
</comment>
<dbReference type="EC" id="2.7.6.3" evidence="3"/>
<evidence type="ECO:0000256" key="11">
    <source>
        <dbReference type="ARBA" id="ARBA00029766"/>
    </source>
</evidence>
<dbReference type="GO" id="GO:0003848">
    <property type="term" value="F:2-amino-4-hydroxy-6-hydroxymethyldihydropteridine diphosphokinase activity"/>
    <property type="evidence" value="ECO:0007669"/>
    <property type="project" value="UniProtKB-EC"/>
</dbReference>
<comment type="function">
    <text evidence="10">Catalyzes the transfer of pyrophosphate from adenosine triphosphate (ATP) to 6-hydroxymethyl-7,8-dihydropterin, an enzymatic step in folate biosynthesis pathway.</text>
</comment>
<keyword evidence="15" id="KW-1185">Reference proteome</keyword>
<dbReference type="NCBIfam" id="TIGR01498">
    <property type="entry name" value="folK"/>
    <property type="match status" value="1"/>
</dbReference>
<protein>
    <recommendedName>
        <fullName evidence="4">2-amino-4-hydroxy-6-hydroxymethyldihydropteridine pyrophosphokinase</fullName>
        <ecNumber evidence="3">2.7.6.3</ecNumber>
    </recommendedName>
    <alternativeName>
        <fullName evidence="11">6-hydroxymethyl-7,8-dihydropterin pyrophosphokinase</fullName>
    </alternativeName>
    <alternativeName>
        <fullName evidence="12">7,8-dihydro-6-hydroxymethylpterin-pyrophosphokinase</fullName>
    </alternativeName>
</protein>
<dbReference type="Pfam" id="PF01288">
    <property type="entry name" value="HPPK"/>
    <property type="match status" value="1"/>
</dbReference>
<comment type="caution">
    <text evidence="14">The sequence shown here is derived from an EMBL/GenBank/DDBJ whole genome shotgun (WGS) entry which is preliminary data.</text>
</comment>